<dbReference type="InterPro" id="IPR012337">
    <property type="entry name" value="RNaseH-like_sf"/>
</dbReference>
<dbReference type="GO" id="GO:0003676">
    <property type="term" value="F:nucleic acid binding"/>
    <property type="evidence" value="ECO:0007669"/>
    <property type="project" value="InterPro"/>
</dbReference>
<dbReference type="InterPro" id="IPR002156">
    <property type="entry name" value="RNaseH_domain"/>
</dbReference>
<comment type="caution">
    <text evidence="2">The sequence shown here is derived from an EMBL/GenBank/DDBJ whole genome shotgun (WGS) entry which is preliminary data.</text>
</comment>
<dbReference type="EMBL" id="JAIQCV010000013">
    <property type="protein sequence ID" value="KAH1030700.1"/>
    <property type="molecule type" value="Genomic_DNA"/>
</dbReference>
<dbReference type="CDD" id="cd06222">
    <property type="entry name" value="RNase_H_like"/>
    <property type="match status" value="1"/>
</dbReference>
<organism evidence="2 3">
    <name type="scientific">Gossypium stocksii</name>
    <dbReference type="NCBI Taxonomy" id="47602"/>
    <lineage>
        <taxon>Eukaryota</taxon>
        <taxon>Viridiplantae</taxon>
        <taxon>Streptophyta</taxon>
        <taxon>Embryophyta</taxon>
        <taxon>Tracheophyta</taxon>
        <taxon>Spermatophyta</taxon>
        <taxon>Magnoliopsida</taxon>
        <taxon>eudicotyledons</taxon>
        <taxon>Gunneridae</taxon>
        <taxon>Pentapetalae</taxon>
        <taxon>rosids</taxon>
        <taxon>malvids</taxon>
        <taxon>Malvales</taxon>
        <taxon>Malvaceae</taxon>
        <taxon>Malvoideae</taxon>
        <taxon>Gossypium</taxon>
    </lineage>
</organism>
<gene>
    <name evidence="2" type="ORF">J1N35_042874</name>
</gene>
<dbReference type="PANTHER" id="PTHR47723">
    <property type="entry name" value="OS05G0353850 PROTEIN"/>
    <property type="match status" value="1"/>
</dbReference>
<evidence type="ECO:0000313" key="3">
    <source>
        <dbReference type="Proteomes" id="UP000828251"/>
    </source>
</evidence>
<dbReference type="Proteomes" id="UP000828251">
    <property type="component" value="Unassembled WGS sequence"/>
</dbReference>
<dbReference type="Pfam" id="PF13456">
    <property type="entry name" value="RVT_3"/>
    <property type="match status" value="1"/>
</dbReference>
<dbReference type="GO" id="GO:0004523">
    <property type="term" value="F:RNA-DNA hybrid ribonuclease activity"/>
    <property type="evidence" value="ECO:0007669"/>
    <property type="project" value="InterPro"/>
</dbReference>
<dbReference type="Gene3D" id="3.30.420.10">
    <property type="entry name" value="Ribonuclease H-like superfamily/Ribonuclease H"/>
    <property type="match status" value="1"/>
</dbReference>
<evidence type="ECO:0000259" key="1">
    <source>
        <dbReference type="Pfam" id="PF13456"/>
    </source>
</evidence>
<reference evidence="2 3" key="1">
    <citation type="journal article" date="2021" name="Plant Biotechnol. J.">
        <title>Multi-omics assisted identification of the key and species-specific regulatory components of drought-tolerant mechanisms in Gossypium stocksii.</title>
        <authorList>
            <person name="Yu D."/>
            <person name="Ke L."/>
            <person name="Zhang D."/>
            <person name="Wu Y."/>
            <person name="Sun Y."/>
            <person name="Mei J."/>
            <person name="Sun J."/>
            <person name="Sun Y."/>
        </authorList>
    </citation>
    <scope>NUCLEOTIDE SEQUENCE [LARGE SCALE GENOMIC DNA]</scope>
    <source>
        <strain evidence="3">cv. E1</strain>
        <tissue evidence="2">Leaf</tissue>
    </source>
</reference>
<dbReference type="InterPro" id="IPR044730">
    <property type="entry name" value="RNase_H-like_dom_plant"/>
</dbReference>
<keyword evidence="3" id="KW-1185">Reference proteome</keyword>
<dbReference type="PANTHER" id="PTHR47723:SF13">
    <property type="entry name" value="PUTATIVE-RELATED"/>
    <property type="match status" value="1"/>
</dbReference>
<dbReference type="SUPFAM" id="SSF53098">
    <property type="entry name" value="Ribonuclease H-like"/>
    <property type="match status" value="1"/>
</dbReference>
<feature type="domain" description="RNase H type-1" evidence="1">
    <location>
        <begin position="27"/>
        <end position="105"/>
    </location>
</feature>
<dbReference type="InterPro" id="IPR036397">
    <property type="entry name" value="RNaseH_sf"/>
</dbReference>
<sequence>MITQLNSPASNFGIRLHLAANWVHLFSDGVVARDSDNALPGGVVRDRNGNWILGYNHFLGRCSPLEAELWSIHDGLLILLSRGYKKARIQTDNLEVVKTLSMEVPVDSGITILRRIKRLMRFDGSVCPIATAIRPFIPIGYIRRRRMLIVAADEL</sequence>
<proteinExistence type="predicted"/>
<dbReference type="InterPro" id="IPR053151">
    <property type="entry name" value="RNase_H-like"/>
</dbReference>
<accession>A0A9D3U693</accession>
<dbReference type="AlphaFoldDB" id="A0A9D3U693"/>
<dbReference type="OrthoDB" id="1002594at2759"/>
<name>A0A9D3U693_9ROSI</name>
<evidence type="ECO:0000313" key="2">
    <source>
        <dbReference type="EMBL" id="KAH1030700.1"/>
    </source>
</evidence>
<protein>
    <recommendedName>
        <fullName evidence="1">RNase H type-1 domain-containing protein</fullName>
    </recommendedName>
</protein>